<keyword evidence="2 3" id="KW-0040">ANK repeat</keyword>
<evidence type="ECO:0000256" key="2">
    <source>
        <dbReference type="ARBA" id="ARBA00023043"/>
    </source>
</evidence>
<keyword evidence="5" id="KW-1185">Reference proteome</keyword>
<dbReference type="Proteomes" id="UP000622797">
    <property type="component" value="Unassembled WGS sequence"/>
</dbReference>
<dbReference type="PROSITE" id="PS50297">
    <property type="entry name" value="ANK_REP_REGION"/>
    <property type="match status" value="2"/>
</dbReference>
<evidence type="ECO:0000256" key="1">
    <source>
        <dbReference type="ARBA" id="ARBA00022737"/>
    </source>
</evidence>
<feature type="repeat" description="ANK" evidence="3">
    <location>
        <begin position="344"/>
        <end position="376"/>
    </location>
</feature>
<dbReference type="EMBL" id="JABEXW010001122">
    <property type="protein sequence ID" value="KAF4947139.1"/>
    <property type="molecule type" value="Genomic_DNA"/>
</dbReference>
<dbReference type="PANTHER" id="PTHR24198:SF165">
    <property type="entry name" value="ANKYRIN REPEAT-CONTAINING PROTEIN-RELATED"/>
    <property type="match status" value="1"/>
</dbReference>
<dbReference type="OrthoDB" id="5428055at2759"/>
<dbReference type="PANTHER" id="PTHR24198">
    <property type="entry name" value="ANKYRIN REPEAT AND PROTEIN KINASE DOMAIN-CONTAINING PROTEIN"/>
    <property type="match status" value="1"/>
</dbReference>
<evidence type="ECO:0008006" key="6">
    <source>
        <dbReference type="Google" id="ProtNLM"/>
    </source>
</evidence>
<evidence type="ECO:0000256" key="3">
    <source>
        <dbReference type="PROSITE-ProRule" id="PRU00023"/>
    </source>
</evidence>
<feature type="repeat" description="ANK" evidence="3">
    <location>
        <begin position="83"/>
        <end position="116"/>
    </location>
</feature>
<dbReference type="PRINTS" id="PR01415">
    <property type="entry name" value="ANKYRIN"/>
</dbReference>
<reference evidence="4" key="2">
    <citation type="submission" date="2020-05" db="EMBL/GenBank/DDBJ databases">
        <authorList>
            <person name="Kim H.-S."/>
            <person name="Proctor R.H."/>
            <person name="Brown D.W."/>
        </authorList>
    </citation>
    <scope>NUCLEOTIDE SEQUENCE</scope>
    <source>
        <strain evidence="4">NRRL 20472</strain>
    </source>
</reference>
<gene>
    <name evidence="4" type="ORF">FSARC_14044</name>
</gene>
<dbReference type="SUPFAM" id="SSF48403">
    <property type="entry name" value="Ankyrin repeat"/>
    <property type="match status" value="1"/>
</dbReference>
<keyword evidence="1" id="KW-0677">Repeat</keyword>
<dbReference type="InterPro" id="IPR002110">
    <property type="entry name" value="Ankyrin_rpt"/>
</dbReference>
<dbReference type="Pfam" id="PF12796">
    <property type="entry name" value="Ank_2"/>
    <property type="match status" value="4"/>
</dbReference>
<dbReference type="PROSITE" id="PS50088">
    <property type="entry name" value="ANK_REPEAT"/>
    <property type="match status" value="4"/>
</dbReference>
<accession>A0A8H4SWP0</accession>
<sequence length="570" mass="63520">MENEPDGLCSGECVQNRMMLWKAVEEGRENDVRSLLPETECDINGKDHRGCTLLSTAVALGLTTIVNLLFKKDGIDLNVKDDEGYTPLNEAASRGYEDIVSLLLVKEDVELNPRDMLDRTPLSAAAANGHEAIVSLLLKRDDIELNPRDIHGETPLSLALARGHEAVAALLLNQDDIDLGPDYSMERGYALLSTALEQGFQRMASSILQAKINHNPEIPTGRSPLSWAAEKNRMYQTKLLLNISTLNPNQHDSGGRTPLSRAAENNSISAVNLLLENSGVNVDCKDQDGSTPLLRAVVKQHNIVVFSLAARDTVTLHSLVQEGNLSPIEYLLDNGYAINTKDSQGQTPLHIAILNHHFEIADKLLSRGADVNVEDKHSTNPLSLAVQLQLRDFAELLLENFACMRGIKFKSWRKLYQEFHPQFCLHILERATGVRKVNFFSMNDTPPSETEIGRQLFLSSTYQAWSLTMLTFPEAVTASFANLPDSEDTNRIISYHQYNGQHSRAYTIAPVPTLQAGSGKSQITWEGFGVAWTWVDLREDDEPTQMTEGYQYFSMLQDGWIPEDGIEMFQ</sequence>
<reference evidence="4" key="1">
    <citation type="journal article" date="2020" name="BMC Genomics">
        <title>Correction to: Identification and distribution of gene clusters required for synthesis of sphingolipid metabolism inhibitors in diverse species of the filamentous fungus Fusarium.</title>
        <authorList>
            <person name="Kim H.S."/>
            <person name="Lohmar J.M."/>
            <person name="Busman M."/>
            <person name="Brown D.W."/>
            <person name="Naumann T.A."/>
            <person name="Divon H.H."/>
            <person name="Lysoe E."/>
            <person name="Uhlig S."/>
            <person name="Proctor R.H."/>
        </authorList>
    </citation>
    <scope>NUCLEOTIDE SEQUENCE</scope>
    <source>
        <strain evidence="4">NRRL 20472</strain>
    </source>
</reference>
<evidence type="ECO:0000313" key="4">
    <source>
        <dbReference type="EMBL" id="KAF4947139.1"/>
    </source>
</evidence>
<evidence type="ECO:0000313" key="5">
    <source>
        <dbReference type="Proteomes" id="UP000622797"/>
    </source>
</evidence>
<dbReference type="Gene3D" id="1.25.40.20">
    <property type="entry name" value="Ankyrin repeat-containing domain"/>
    <property type="match status" value="4"/>
</dbReference>
<dbReference type="InterPro" id="IPR036770">
    <property type="entry name" value="Ankyrin_rpt-contain_sf"/>
</dbReference>
<comment type="caution">
    <text evidence="4">The sequence shown here is derived from an EMBL/GenBank/DDBJ whole genome shotgun (WGS) entry which is preliminary data.</text>
</comment>
<protein>
    <recommendedName>
        <fullName evidence="6">Ankyrin</fullName>
    </recommendedName>
</protein>
<organism evidence="4 5">
    <name type="scientific">Fusarium sarcochroum</name>
    <dbReference type="NCBI Taxonomy" id="1208366"/>
    <lineage>
        <taxon>Eukaryota</taxon>
        <taxon>Fungi</taxon>
        <taxon>Dikarya</taxon>
        <taxon>Ascomycota</taxon>
        <taxon>Pezizomycotina</taxon>
        <taxon>Sordariomycetes</taxon>
        <taxon>Hypocreomycetidae</taxon>
        <taxon>Hypocreales</taxon>
        <taxon>Nectriaceae</taxon>
        <taxon>Fusarium</taxon>
        <taxon>Fusarium lateritium species complex</taxon>
    </lineage>
</organism>
<feature type="repeat" description="ANK" evidence="3">
    <location>
        <begin position="311"/>
        <end position="343"/>
    </location>
</feature>
<name>A0A8H4SWP0_9HYPO</name>
<dbReference type="SMART" id="SM00248">
    <property type="entry name" value="ANK"/>
    <property type="match status" value="8"/>
</dbReference>
<feature type="repeat" description="ANK" evidence="3">
    <location>
        <begin position="254"/>
        <end position="287"/>
    </location>
</feature>
<proteinExistence type="predicted"/>
<dbReference type="AlphaFoldDB" id="A0A8H4SWP0"/>